<comment type="caution">
    <text evidence="1">The sequence shown here is derived from an EMBL/GenBank/DDBJ whole genome shotgun (WGS) entry which is preliminary data.</text>
</comment>
<evidence type="ECO:0000313" key="2">
    <source>
        <dbReference type="Proteomes" id="UP001529275"/>
    </source>
</evidence>
<evidence type="ECO:0000313" key="1">
    <source>
        <dbReference type="EMBL" id="MDM8195503.1"/>
    </source>
</evidence>
<keyword evidence="2" id="KW-1185">Reference proteome</keyword>
<organism evidence="1 2">
    <name type="scientific">Massilimicrobiota timonensis</name>
    <dbReference type="NCBI Taxonomy" id="1776392"/>
    <lineage>
        <taxon>Bacteria</taxon>
        <taxon>Bacillati</taxon>
        <taxon>Bacillota</taxon>
        <taxon>Erysipelotrichia</taxon>
        <taxon>Erysipelotrichales</taxon>
        <taxon>Erysipelotrichaceae</taxon>
        <taxon>Massilimicrobiota</taxon>
    </lineage>
</organism>
<dbReference type="Proteomes" id="UP001529275">
    <property type="component" value="Unassembled WGS sequence"/>
</dbReference>
<protein>
    <submittedName>
        <fullName evidence="1">Uncharacterized protein</fullName>
    </submittedName>
</protein>
<dbReference type="EMBL" id="JAUDCK010000009">
    <property type="protein sequence ID" value="MDM8195503.1"/>
    <property type="molecule type" value="Genomic_DNA"/>
</dbReference>
<sequence length="69" mass="7327">MTTGRFTVDSATGTGHFNAAWPGVKLKSVTTNPAVGSVINGSIIKVTVYYTNIFDLTSTTHHASDNIEL</sequence>
<name>A0ABT7UH85_9FIRM</name>
<gene>
    <name evidence="1" type="ORF">QUV98_04110</name>
</gene>
<proteinExistence type="predicted"/>
<accession>A0ABT7UH85</accession>
<reference evidence="2" key="1">
    <citation type="submission" date="2023-06" db="EMBL/GenBank/DDBJ databases">
        <title>Identification and characterization of horizontal gene transfer across gut microbiota members of farm animals based on homology search.</title>
        <authorList>
            <person name="Zeman M."/>
            <person name="Kubasova T."/>
            <person name="Jahodarova E."/>
            <person name="Nykrynova M."/>
            <person name="Rychlik I."/>
        </authorList>
    </citation>
    <scope>NUCLEOTIDE SEQUENCE [LARGE SCALE GENOMIC DNA]</scope>
    <source>
        <strain evidence="2">ET341</strain>
    </source>
</reference>